<feature type="domain" description="PAS" evidence="1">
    <location>
        <begin position="8"/>
        <end position="78"/>
    </location>
</feature>
<dbReference type="InterPro" id="IPR000160">
    <property type="entry name" value="GGDEF_dom"/>
</dbReference>
<protein>
    <submittedName>
        <fullName evidence="4">Sensor domain-containing diguanylate cyclase</fullName>
    </submittedName>
</protein>
<dbReference type="Pfam" id="PF08447">
    <property type="entry name" value="PAS_3"/>
    <property type="match status" value="1"/>
</dbReference>
<comment type="caution">
    <text evidence="4">The sequence shown here is derived from an EMBL/GenBank/DDBJ whole genome shotgun (WGS) entry which is preliminary data.</text>
</comment>
<dbReference type="Gene3D" id="3.30.450.20">
    <property type="entry name" value="PAS domain"/>
    <property type="match status" value="1"/>
</dbReference>
<dbReference type="InterPro" id="IPR000700">
    <property type="entry name" value="PAS-assoc_C"/>
</dbReference>
<dbReference type="Pfam" id="PF00990">
    <property type="entry name" value="GGDEF"/>
    <property type="match status" value="1"/>
</dbReference>
<dbReference type="Proteomes" id="UP001652445">
    <property type="component" value="Unassembled WGS sequence"/>
</dbReference>
<dbReference type="Gene3D" id="3.30.70.270">
    <property type="match status" value="1"/>
</dbReference>
<dbReference type="CDD" id="cd00130">
    <property type="entry name" value="PAS"/>
    <property type="match status" value="1"/>
</dbReference>
<dbReference type="CDD" id="cd01949">
    <property type="entry name" value="GGDEF"/>
    <property type="match status" value="1"/>
</dbReference>
<dbReference type="PROSITE" id="PS50113">
    <property type="entry name" value="PAC"/>
    <property type="match status" value="1"/>
</dbReference>
<dbReference type="EMBL" id="JAOQIO010000065">
    <property type="protein sequence ID" value="MCU6793665.1"/>
    <property type="molecule type" value="Genomic_DNA"/>
</dbReference>
<dbReference type="SMART" id="SM00086">
    <property type="entry name" value="PAC"/>
    <property type="match status" value="1"/>
</dbReference>
<dbReference type="PANTHER" id="PTHR46663">
    <property type="entry name" value="DIGUANYLATE CYCLASE DGCT-RELATED"/>
    <property type="match status" value="1"/>
</dbReference>
<proteinExistence type="predicted"/>
<name>A0ABT2UGA5_9BACL</name>
<evidence type="ECO:0000259" key="2">
    <source>
        <dbReference type="PROSITE" id="PS50113"/>
    </source>
</evidence>
<dbReference type="SUPFAM" id="SSF55785">
    <property type="entry name" value="PYP-like sensor domain (PAS domain)"/>
    <property type="match status" value="1"/>
</dbReference>
<dbReference type="PANTHER" id="PTHR46663:SF3">
    <property type="entry name" value="SLL0267 PROTEIN"/>
    <property type="match status" value="1"/>
</dbReference>
<feature type="domain" description="PAC" evidence="2">
    <location>
        <begin position="81"/>
        <end position="132"/>
    </location>
</feature>
<organism evidence="4 5">
    <name type="scientific">Paenibacillus baimaensis</name>
    <dbReference type="NCBI Taxonomy" id="2982185"/>
    <lineage>
        <taxon>Bacteria</taxon>
        <taxon>Bacillati</taxon>
        <taxon>Bacillota</taxon>
        <taxon>Bacilli</taxon>
        <taxon>Bacillales</taxon>
        <taxon>Paenibacillaceae</taxon>
        <taxon>Paenibacillus</taxon>
    </lineage>
</organism>
<reference evidence="4 5" key="1">
    <citation type="submission" date="2022-09" db="EMBL/GenBank/DDBJ databases">
        <authorList>
            <person name="Han X.L."/>
            <person name="Wang Q."/>
            <person name="Lu T."/>
        </authorList>
    </citation>
    <scope>NUCLEOTIDE SEQUENCE [LARGE SCALE GENOMIC DNA]</scope>
    <source>
        <strain evidence="4 5">WQ 127069</strain>
    </source>
</reference>
<keyword evidence="5" id="KW-1185">Reference proteome</keyword>
<sequence length="294" mass="33802">MQPSPSGHDVFFRQLFDQSTDLIQGITLDYNLAYISPSCSTLLKRSPEDLLGQPCYSHIYEDDLIRFQQAVEQLIHEQIPFHLQYRYVQANGSLIWLESKGSLIQIEHNLTGVGFITRDISEHKSIEENLTQMAYYDSLTTLPNRRLFQDRYYQSLLAAKRYQRKMALLYLDLDDFKLINDHYGHAVGDDLLKMVAARLSHCVRDPDTVCRLGGDEFVILLQQFEQKEDIVKVSERVLDAISSRFVIQHHDIFITCSMGAAYYPHDGSDGNELLDIADAAMYQAKRSGKNDIKL</sequence>
<dbReference type="PROSITE" id="PS50887">
    <property type="entry name" value="GGDEF"/>
    <property type="match status" value="1"/>
</dbReference>
<dbReference type="InterPro" id="IPR035965">
    <property type="entry name" value="PAS-like_dom_sf"/>
</dbReference>
<dbReference type="SMART" id="SM00267">
    <property type="entry name" value="GGDEF"/>
    <property type="match status" value="1"/>
</dbReference>
<feature type="domain" description="GGDEF" evidence="3">
    <location>
        <begin position="164"/>
        <end position="294"/>
    </location>
</feature>
<dbReference type="InterPro" id="IPR029787">
    <property type="entry name" value="Nucleotide_cyclase"/>
</dbReference>
<dbReference type="InterPro" id="IPR013655">
    <property type="entry name" value="PAS_fold_3"/>
</dbReference>
<dbReference type="SMART" id="SM00091">
    <property type="entry name" value="PAS"/>
    <property type="match status" value="1"/>
</dbReference>
<dbReference type="InterPro" id="IPR052163">
    <property type="entry name" value="DGC-Regulatory_Protein"/>
</dbReference>
<evidence type="ECO:0000313" key="5">
    <source>
        <dbReference type="Proteomes" id="UP001652445"/>
    </source>
</evidence>
<dbReference type="RefSeq" id="WP_076231433.1">
    <property type="nucleotide sequence ID" value="NZ_JAOQIO010000065.1"/>
</dbReference>
<dbReference type="InterPro" id="IPR043128">
    <property type="entry name" value="Rev_trsase/Diguanyl_cyclase"/>
</dbReference>
<accession>A0ABT2UGA5</accession>
<gene>
    <name evidence="4" type="ORF">OB236_16285</name>
</gene>
<evidence type="ECO:0000259" key="1">
    <source>
        <dbReference type="PROSITE" id="PS50112"/>
    </source>
</evidence>
<evidence type="ECO:0000259" key="3">
    <source>
        <dbReference type="PROSITE" id="PS50887"/>
    </source>
</evidence>
<dbReference type="SUPFAM" id="SSF55073">
    <property type="entry name" value="Nucleotide cyclase"/>
    <property type="match status" value="1"/>
</dbReference>
<evidence type="ECO:0000313" key="4">
    <source>
        <dbReference type="EMBL" id="MCU6793665.1"/>
    </source>
</evidence>
<dbReference type="InterPro" id="IPR001610">
    <property type="entry name" value="PAC"/>
</dbReference>
<dbReference type="NCBIfam" id="TIGR00254">
    <property type="entry name" value="GGDEF"/>
    <property type="match status" value="1"/>
</dbReference>
<dbReference type="NCBIfam" id="TIGR00229">
    <property type="entry name" value="sensory_box"/>
    <property type="match status" value="1"/>
</dbReference>
<dbReference type="PROSITE" id="PS50112">
    <property type="entry name" value="PAS"/>
    <property type="match status" value="1"/>
</dbReference>
<dbReference type="InterPro" id="IPR000014">
    <property type="entry name" value="PAS"/>
</dbReference>